<reference evidence="2" key="1">
    <citation type="submission" date="2021-06" db="EMBL/GenBank/DDBJ databases">
        <authorList>
            <person name="Hodson N. C."/>
            <person name="Mongue J. A."/>
            <person name="Jaron S. K."/>
        </authorList>
    </citation>
    <scope>NUCLEOTIDE SEQUENCE</scope>
</reference>
<keyword evidence="3" id="KW-1185">Reference proteome</keyword>
<dbReference type="AlphaFoldDB" id="A0A8J2K205"/>
<dbReference type="EMBL" id="CAJVCH010158459">
    <property type="protein sequence ID" value="CAG7728098.1"/>
    <property type="molecule type" value="Genomic_DNA"/>
</dbReference>
<organism evidence="2 3">
    <name type="scientific">Allacma fusca</name>
    <dbReference type="NCBI Taxonomy" id="39272"/>
    <lineage>
        <taxon>Eukaryota</taxon>
        <taxon>Metazoa</taxon>
        <taxon>Ecdysozoa</taxon>
        <taxon>Arthropoda</taxon>
        <taxon>Hexapoda</taxon>
        <taxon>Collembola</taxon>
        <taxon>Symphypleona</taxon>
        <taxon>Sminthuridae</taxon>
        <taxon>Allacma</taxon>
    </lineage>
</organism>
<evidence type="ECO:0000313" key="2">
    <source>
        <dbReference type="EMBL" id="CAG7728098.1"/>
    </source>
</evidence>
<comment type="caution">
    <text evidence="2">The sequence shown here is derived from an EMBL/GenBank/DDBJ whole genome shotgun (WGS) entry which is preliminary data.</text>
</comment>
<evidence type="ECO:0000313" key="3">
    <source>
        <dbReference type="Proteomes" id="UP000708208"/>
    </source>
</evidence>
<accession>A0A8J2K205</accession>
<protein>
    <submittedName>
        <fullName evidence="2">Uncharacterized protein</fullName>
    </submittedName>
</protein>
<name>A0A8J2K205_9HEXA</name>
<dbReference type="Proteomes" id="UP000708208">
    <property type="component" value="Unassembled WGS sequence"/>
</dbReference>
<evidence type="ECO:0000256" key="1">
    <source>
        <dbReference type="SAM" id="MobiDB-lite"/>
    </source>
</evidence>
<proteinExistence type="predicted"/>
<feature type="region of interest" description="Disordered" evidence="1">
    <location>
        <begin position="39"/>
        <end position="63"/>
    </location>
</feature>
<gene>
    <name evidence="2" type="ORF">AFUS01_LOCUS16904</name>
</gene>
<sequence length="96" mass="10554">MDDFESPSDVITRLAEDRPFLGSFVKVQSNVVCLFAQGGDEDPVSRDPRFSKSSPSSDLIRSEKGGLPNSLNFKALDSPLKVNINVCHCHKALHHT</sequence>